<evidence type="ECO:0000256" key="4">
    <source>
        <dbReference type="ARBA" id="ARBA00022490"/>
    </source>
</evidence>
<evidence type="ECO:0000256" key="9">
    <source>
        <dbReference type="ARBA" id="ARBA00023146"/>
    </source>
</evidence>
<dbReference type="InterPro" id="IPR009080">
    <property type="entry name" value="tRNAsynth_Ia_anticodon-bd"/>
</dbReference>
<comment type="subcellular location">
    <subcellularLocation>
        <location evidence="1">Cytoplasm</location>
    </subcellularLocation>
</comment>
<dbReference type="InterPro" id="IPR014729">
    <property type="entry name" value="Rossmann-like_a/b/a_fold"/>
</dbReference>
<dbReference type="PANTHER" id="PTHR11956:SF5">
    <property type="entry name" value="ARGININE--TRNA LIGASE, CYTOPLASMIC"/>
    <property type="match status" value="1"/>
</dbReference>
<dbReference type="SUPFAM" id="SSF47323">
    <property type="entry name" value="Anticodon-binding domain of a subclass of class I aminoacyl-tRNA synthetases"/>
    <property type="match status" value="1"/>
</dbReference>
<evidence type="ECO:0000256" key="6">
    <source>
        <dbReference type="ARBA" id="ARBA00022741"/>
    </source>
</evidence>
<keyword evidence="4" id="KW-0963">Cytoplasm</keyword>
<dbReference type="EMBL" id="AUZX01004425">
    <property type="protein sequence ID" value="EQD70868.1"/>
    <property type="molecule type" value="Genomic_DNA"/>
</dbReference>
<dbReference type="SMART" id="SM00836">
    <property type="entry name" value="DALR_1"/>
    <property type="match status" value="1"/>
</dbReference>
<dbReference type="GO" id="GO:0005737">
    <property type="term" value="C:cytoplasm"/>
    <property type="evidence" value="ECO:0007669"/>
    <property type="project" value="UniProtKB-SubCell"/>
</dbReference>
<organism evidence="12">
    <name type="scientific">mine drainage metagenome</name>
    <dbReference type="NCBI Taxonomy" id="410659"/>
    <lineage>
        <taxon>unclassified sequences</taxon>
        <taxon>metagenomes</taxon>
        <taxon>ecological metagenomes</taxon>
    </lineage>
</organism>
<reference evidence="12" key="1">
    <citation type="submission" date="2013-08" db="EMBL/GenBank/DDBJ databases">
        <authorList>
            <person name="Mendez C."/>
            <person name="Richter M."/>
            <person name="Ferrer M."/>
            <person name="Sanchez J."/>
        </authorList>
    </citation>
    <scope>NUCLEOTIDE SEQUENCE</scope>
</reference>
<proteinExistence type="inferred from homology"/>
<keyword evidence="5" id="KW-0436">Ligase</keyword>
<evidence type="ECO:0000256" key="1">
    <source>
        <dbReference type="ARBA" id="ARBA00004496"/>
    </source>
</evidence>
<keyword evidence="6" id="KW-0547">Nucleotide-binding</keyword>
<dbReference type="Pfam" id="PF05746">
    <property type="entry name" value="DALR_1"/>
    <property type="match status" value="1"/>
</dbReference>
<dbReference type="GO" id="GO:0005524">
    <property type="term" value="F:ATP binding"/>
    <property type="evidence" value="ECO:0007669"/>
    <property type="project" value="UniProtKB-KW"/>
</dbReference>
<dbReference type="GO" id="GO:0004814">
    <property type="term" value="F:arginine-tRNA ligase activity"/>
    <property type="evidence" value="ECO:0007669"/>
    <property type="project" value="UniProtKB-EC"/>
</dbReference>
<dbReference type="GO" id="GO:0006420">
    <property type="term" value="P:arginyl-tRNA aminoacylation"/>
    <property type="evidence" value="ECO:0007669"/>
    <property type="project" value="InterPro"/>
</dbReference>
<dbReference type="Gene3D" id="3.40.50.620">
    <property type="entry name" value="HUPs"/>
    <property type="match status" value="1"/>
</dbReference>
<accession>T1BQL1</accession>
<dbReference type="Pfam" id="PF00750">
    <property type="entry name" value="tRNA-synt_1d"/>
    <property type="match status" value="1"/>
</dbReference>
<comment type="caution">
    <text evidence="12">The sequence shown here is derived from an EMBL/GenBank/DDBJ whole genome shotgun (WGS) entry which is preliminary data.</text>
</comment>
<sequence>MRFDRWYSEHALERSGAIERALARLERDGRLYRAEGAVWFRATEFGDEKDRVVVRENGQKTYFASDIAYHLEKRERRFARLIDVLGADHHGYVARVRAGLTAMGEPGESLEVILIQFVSLFRGGQKIPMGKREAQFVTLRQLRAEVGNDACRLFYLMRSHDQPLDFDLELAKSRTNENPVYYIQYAHARVASVLKQLAARGLAFERAEGLAHAALLTGAHEQAALACVTRFAEVLEQAAVNRAPHIVVHYLRDLANALHTYYNAETFIVEDSKVRNARLALVIGVQQVLRNGLTLLGVSAPESM</sequence>
<dbReference type="Gene3D" id="1.10.730.10">
    <property type="entry name" value="Isoleucyl-tRNA Synthetase, Domain 1"/>
    <property type="match status" value="1"/>
</dbReference>
<evidence type="ECO:0000256" key="2">
    <source>
        <dbReference type="ARBA" id="ARBA00005594"/>
    </source>
</evidence>
<gene>
    <name evidence="12" type="ORF">B1A_06088</name>
</gene>
<comment type="catalytic activity">
    <reaction evidence="10">
        <text>tRNA(Arg) + L-arginine + ATP = L-arginyl-tRNA(Arg) + AMP + diphosphate</text>
        <dbReference type="Rhea" id="RHEA:20301"/>
        <dbReference type="Rhea" id="RHEA-COMP:9658"/>
        <dbReference type="Rhea" id="RHEA-COMP:9673"/>
        <dbReference type="ChEBI" id="CHEBI:30616"/>
        <dbReference type="ChEBI" id="CHEBI:32682"/>
        <dbReference type="ChEBI" id="CHEBI:33019"/>
        <dbReference type="ChEBI" id="CHEBI:78442"/>
        <dbReference type="ChEBI" id="CHEBI:78513"/>
        <dbReference type="ChEBI" id="CHEBI:456215"/>
        <dbReference type="EC" id="6.1.1.19"/>
    </reaction>
</comment>
<evidence type="ECO:0000256" key="8">
    <source>
        <dbReference type="ARBA" id="ARBA00022917"/>
    </source>
</evidence>
<evidence type="ECO:0000256" key="10">
    <source>
        <dbReference type="ARBA" id="ARBA00049339"/>
    </source>
</evidence>
<dbReference type="EC" id="6.1.1.19" evidence="3"/>
<feature type="domain" description="DALR anticodon binding" evidence="11">
    <location>
        <begin position="183"/>
        <end position="304"/>
    </location>
</feature>
<name>T1BQL1_9ZZZZ</name>
<evidence type="ECO:0000256" key="5">
    <source>
        <dbReference type="ARBA" id="ARBA00022598"/>
    </source>
</evidence>
<dbReference type="SUPFAM" id="SSF52374">
    <property type="entry name" value="Nucleotidylyl transferase"/>
    <property type="match status" value="1"/>
</dbReference>
<dbReference type="InterPro" id="IPR035684">
    <property type="entry name" value="ArgRS_core"/>
</dbReference>
<dbReference type="PANTHER" id="PTHR11956">
    <property type="entry name" value="ARGINYL-TRNA SYNTHETASE"/>
    <property type="match status" value="1"/>
</dbReference>
<evidence type="ECO:0000256" key="3">
    <source>
        <dbReference type="ARBA" id="ARBA00012837"/>
    </source>
</evidence>
<keyword evidence="9 12" id="KW-0030">Aminoacyl-tRNA synthetase</keyword>
<keyword evidence="7" id="KW-0067">ATP-binding</keyword>
<comment type="similarity">
    <text evidence="2">Belongs to the class-I aminoacyl-tRNA synthetase family.</text>
</comment>
<keyword evidence="8" id="KW-0648">Protein biosynthesis</keyword>
<dbReference type="AlphaFoldDB" id="T1BQL1"/>
<reference evidence="12" key="2">
    <citation type="journal article" date="2014" name="ISME J.">
        <title>Microbial stratification in low pH oxic and suboxic macroscopic growths along an acid mine drainage.</title>
        <authorList>
            <person name="Mendez-Garcia C."/>
            <person name="Mesa V."/>
            <person name="Sprenger R.R."/>
            <person name="Richter M."/>
            <person name="Diez M.S."/>
            <person name="Solano J."/>
            <person name="Bargiela R."/>
            <person name="Golyshina O.V."/>
            <person name="Manteca A."/>
            <person name="Ramos J.L."/>
            <person name="Gallego J.R."/>
            <person name="Llorente I."/>
            <person name="Martins Dos Santos V.A."/>
            <person name="Jensen O.N."/>
            <person name="Pelaez A.I."/>
            <person name="Sanchez J."/>
            <person name="Ferrer M."/>
        </authorList>
    </citation>
    <scope>NUCLEOTIDE SEQUENCE</scope>
</reference>
<dbReference type="InterPro" id="IPR001278">
    <property type="entry name" value="Arg-tRNA-ligase"/>
</dbReference>
<evidence type="ECO:0000313" key="12">
    <source>
        <dbReference type="EMBL" id="EQD70868.1"/>
    </source>
</evidence>
<evidence type="ECO:0000259" key="11">
    <source>
        <dbReference type="SMART" id="SM00836"/>
    </source>
</evidence>
<dbReference type="FunFam" id="1.10.730.10:FF:000008">
    <property type="entry name" value="Arginine--tRNA ligase"/>
    <property type="match status" value="1"/>
</dbReference>
<protein>
    <recommendedName>
        <fullName evidence="3">arginine--tRNA ligase</fullName>
        <ecNumber evidence="3">6.1.1.19</ecNumber>
    </recommendedName>
</protein>
<dbReference type="InterPro" id="IPR008909">
    <property type="entry name" value="DALR_anticod-bd"/>
</dbReference>
<evidence type="ECO:0000256" key="7">
    <source>
        <dbReference type="ARBA" id="ARBA00022840"/>
    </source>
</evidence>